<dbReference type="Proteomes" id="UP000694728">
    <property type="component" value="Unplaced"/>
</dbReference>
<reference evidence="1" key="1">
    <citation type="submission" date="2025-05" db="UniProtKB">
        <authorList>
            <consortium name="Ensembl"/>
        </authorList>
    </citation>
    <scope>IDENTIFICATION</scope>
</reference>
<dbReference type="Ensembl" id="ENSSSCT00035076539.1">
    <property type="protein sequence ID" value="ENSSSCP00035031280.1"/>
    <property type="gene ID" value="ENSSSCG00035057235.1"/>
</dbReference>
<dbReference type="AlphaFoldDB" id="A0A8D1AEY7"/>
<evidence type="ECO:0000313" key="1">
    <source>
        <dbReference type="Ensembl" id="ENSSSCP00035031280.1"/>
    </source>
</evidence>
<accession>A0A8D1AEY7</accession>
<sequence length="154" mass="18157">MHLHDHSKLFTIAKTWKQPKCSSTDKWIKMWYIYTTEYYSAIKKNKIMPFAATWMELETLTMSEVSQEKKDKYYMISLIICNLTYGTNEPFHRKENYGLGEQTCGRQRGGGESGMDWDFGVNRCKLLPLEWISNKILRIAQGTISSHLQWRTIM</sequence>
<dbReference type="Ensembl" id="ENSSSCT00045011490.1">
    <property type="protein sequence ID" value="ENSSSCP00045007824.1"/>
    <property type="gene ID" value="ENSSSCG00045006917.1"/>
</dbReference>
<evidence type="ECO:0000313" key="2">
    <source>
        <dbReference type="Proteomes" id="UP000694720"/>
    </source>
</evidence>
<dbReference type="Proteomes" id="UP000694720">
    <property type="component" value="Unplaced"/>
</dbReference>
<protein>
    <recommendedName>
        <fullName evidence="3">DUF1725 domain-containing protein</fullName>
    </recommendedName>
</protein>
<name>A0A8D1AEY7_PIG</name>
<proteinExistence type="predicted"/>
<evidence type="ECO:0008006" key="3">
    <source>
        <dbReference type="Google" id="ProtNLM"/>
    </source>
</evidence>
<organism evidence="1 2">
    <name type="scientific">Sus scrofa</name>
    <name type="common">Pig</name>
    <dbReference type="NCBI Taxonomy" id="9823"/>
    <lineage>
        <taxon>Eukaryota</taxon>
        <taxon>Metazoa</taxon>
        <taxon>Chordata</taxon>
        <taxon>Craniata</taxon>
        <taxon>Vertebrata</taxon>
        <taxon>Euteleostomi</taxon>
        <taxon>Mammalia</taxon>
        <taxon>Eutheria</taxon>
        <taxon>Laurasiatheria</taxon>
        <taxon>Artiodactyla</taxon>
        <taxon>Suina</taxon>
        <taxon>Suidae</taxon>
        <taxon>Sus</taxon>
    </lineage>
</organism>